<dbReference type="AlphaFoldDB" id="A0AAD9P285"/>
<evidence type="ECO:0000313" key="3">
    <source>
        <dbReference type="EMBL" id="KAK2186803.1"/>
    </source>
</evidence>
<feature type="region of interest" description="Disordered" evidence="1">
    <location>
        <begin position="125"/>
        <end position="150"/>
    </location>
</feature>
<dbReference type="GO" id="GO:0070628">
    <property type="term" value="F:proteasome binding"/>
    <property type="evidence" value="ECO:0007669"/>
    <property type="project" value="InterPro"/>
</dbReference>
<proteinExistence type="predicted"/>
<dbReference type="GO" id="GO:0016504">
    <property type="term" value="F:peptidase activator activity"/>
    <property type="evidence" value="ECO:0007669"/>
    <property type="project" value="InterPro"/>
</dbReference>
<keyword evidence="4" id="KW-1185">Reference proteome</keyword>
<name>A0AAD9P285_RIDPI</name>
<sequence length="174" mass="19936">MWMHYDPSDQPYASKDTWDSQVLVEKTHWGYYCWPTPMYVYAPEAEQPPLGRTIDDLSGGERVVYAHFSKPEFVKKFFRFMSQEENKGKDKFHPKVFTLFKGLFRNFDVAFLPLMKPHIERMVQDTSRDTHDSNQRCAADSSQDSCGAVSTGTTTCCSRCGSGCCLCSRRPSVT</sequence>
<dbReference type="GO" id="GO:0005829">
    <property type="term" value="C:cytosol"/>
    <property type="evidence" value="ECO:0007669"/>
    <property type="project" value="TreeGrafter"/>
</dbReference>
<evidence type="ECO:0000259" key="2">
    <source>
        <dbReference type="Pfam" id="PF23096"/>
    </source>
</evidence>
<protein>
    <recommendedName>
        <fullName evidence="2">Proteasome activator complex subunit 4-like HEAT repeat-like domain-containing protein</fullName>
    </recommendedName>
</protein>
<dbReference type="InterPro" id="IPR055455">
    <property type="entry name" value="HEAT_PSME4"/>
</dbReference>
<feature type="domain" description="Proteasome activator complex subunit 4-like HEAT repeat-like" evidence="2">
    <location>
        <begin position="1"/>
        <end position="140"/>
    </location>
</feature>
<dbReference type="InterPro" id="IPR035309">
    <property type="entry name" value="PSME4"/>
</dbReference>
<reference evidence="3" key="1">
    <citation type="journal article" date="2023" name="Mol. Biol. Evol.">
        <title>Third-Generation Sequencing Reveals the Adaptive Role of the Epigenome in Three Deep-Sea Polychaetes.</title>
        <authorList>
            <person name="Perez M."/>
            <person name="Aroh O."/>
            <person name="Sun Y."/>
            <person name="Lan Y."/>
            <person name="Juniper S.K."/>
            <person name="Young C.R."/>
            <person name="Angers B."/>
            <person name="Qian P.Y."/>
        </authorList>
    </citation>
    <scope>NUCLEOTIDE SEQUENCE</scope>
    <source>
        <strain evidence="3">R07B-5</strain>
    </source>
</reference>
<dbReference type="GO" id="GO:0005634">
    <property type="term" value="C:nucleus"/>
    <property type="evidence" value="ECO:0007669"/>
    <property type="project" value="TreeGrafter"/>
</dbReference>
<dbReference type="GO" id="GO:0010499">
    <property type="term" value="P:proteasomal ubiquitin-independent protein catabolic process"/>
    <property type="evidence" value="ECO:0007669"/>
    <property type="project" value="TreeGrafter"/>
</dbReference>
<dbReference type="PANTHER" id="PTHR32170:SF3">
    <property type="entry name" value="PROTEASOME ACTIVATOR COMPLEX SUBUNIT 4"/>
    <property type="match status" value="1"/>
</dbReference>
<feature type="compositionally biased region" description="Basic and acidic residues" evidence="1">
    <location>
        <begin position="125"/>
        <end position="134"/>
    </location>
</feature>
<accession>A0AAD9P285</accession>
<comment type="caution">
    <text evidence="3">The sequence shown here is derived from an EMBL/GenBank/DDBJ whole genome shotgun (WGS) entry which is preliminary data.</text>
</comment>
<organism evidence="3 4">
    <name type="scientific">Ridgeia piscesae</name>
    <name type="common">Tubeworm</name>
    <dbReference type="NCBI Taxonomy" id="27915"/>
    <lineage>
        <taxon>Eukaryota</taxon>
        <taxon>Metazoa</taxon>
        <taxon>Spiralia</taxon>
        <taxon>Lophotrochozoa</taxon>
        <taxon>Annelida</taxon>
        <taxon>Polychaeta</taxon>
        <taxon>Sedentaria</taxon>
        <taxon>Canalipalpata</taxon>
        <taxon>Sabellida</taxon>
        <taxon>Siboglinidae</taxon>
        <taxon>Ridgeia</taxon>
    </lineage>
</organism>
<dbReference type="PANTHER" id="PTHR32170">
    <property type="entry name" value="PROTEASOME ACTIVATOR COMPLEX SUBUNIT 4"/>
    <property type="match status" value="1"/>
</dbReference>
<evidence type="ECO:0000313" key="4">
    <source>
        <dbReference type="Proteomes" id="UP001209878"/>
    </source>
</evidence>
<dbReference type="EMBL" id="JAODUO010000188">
    <property type="protein sequence ID" value="KAK2186803.1"/>
    <property type="molecule type" value="Genomic_DNA"/>
</dbReference>
<dbReference type="Pfam" id="PF23096">
    <property type="entry name" value="HEAT_PSME4"/>
    <property type="match status" value="1"/>
</dbReference>
<gene>
    <name evidence="3" type="ORF">NP493_188g02047</name>
</gene>
<evidence type="ECO:0000256" key="1">
    <source>
        <dbReference type="SAM" id="MobiDB-lite"/>
    </source>
</evidence>
<dbReference type="Proteomes" id="UP001209878">
    <property type="component" value="Unassembled WGS sequence"/>
</dbReference>